<dbReference type="SMART" id="SM00091">
    <property type="entry name" value="PAS"/>
    <property type="match status" value="1"/>
</dbReference>
<dbReference type="InterPro" id="IPR036890">
    <property type="entry name" value="HATPase_C_sf"/>
</dbReference>
<evidence type="ECO:0000313" key="13">
    <source>
        <dbReference type="Proteomes" id="UP000030700"/>
    </source>
</evidence>
<feature type="transmembrane region" description="Helical" evidence="8">
    <location>
        <begin position="359"/>
        <end position="379"/>
    </location>
</feature>
<feature type="coiled-coil region" evidence="7">
    <location>
        <begin position="418"/>
        <end position="488"/>
    </location>
</feature>
<dbReference type="PANTHER" id="PTHR43711">
    <property type="entry name" value="TWO-COMPONENT HISTIDINE KINASE"/>
    <property type="match status" value="1"/>
</dbReference>
<name>A0A0S6VRU8_9BACT</name>
<protein>
    <recommendedName>
        <fullName evidence="2">histidine kinase</fullName>
        <ecNumber evidence="2">2.7.13.3</ecNumber>
    </recommendedName>
</protein>
<sequence length="843" mass="95287">MALAGFGDKKNCNSRRSRRWIACVVCVITLLGWLKTATPSDRSAVPSVPILLTDTIEVSPIGQCLEIFEDPTGRATLDEIMAIAAFSRSTQAIPNFGFSHSAYWVRFTVRNQERHPSTRLMEIGNPFIDSIRIYEFHNGMLFSTKESGDTVEFRQRDVPHRNFVFQLEFGPQEEATLYLRFQNKGRMAIAITLWQPIAFAVHAYHQQFASGIFYGAALIMLGYNLLLFWLLKERIYGQYILLLASIIIMVSSNEGFAYQYLWPTLPWWNDVSLNAFVGLTSILSLWFSAQFLRLAEYSRSLCRATTVLQWIWGILTALFVITRHPALPQLIVGLALPGPLLLIAAAFFVWRKGYQPARYYLLSWGIFFAGAFVEVLGIHNVIPVELISGRGLRVGLVLALAFISLALSDRINLLKFEKADAQAKALQAAQENEQLILEQNLVLERSVAERTAELRASNEQLHQEIAERKRAELTLRKLEKAMETTEAGITITDPEGRIVYINPADARQHGYTVEEALGFPAAIFAPMQQEQTDDSEQNYVKASGLYWKRERMNVRKDGSAFPVELISTPLHDEQGVYLGRVTVCEDITEQQQAELKLIAAHKELQQKNRELQEVNASKDKFFSIISHDLRNPLSVILGMTELLRENFEHYTPERAKEFLTRMYAAAERLHILLENLLTWSRLQRGVMEYHPEDINLFDIGEENRDLFLEKAAQKGITLVNAIPPKTRAFADHGMMNTVIRNLVSNALKFTTAGDLIEIAVFQRDSLIELSIRDTGIGIAPEDMEKLFRIDVQHSQVGTAGERGTGLGLILCQELVERNGGAIWVESQPGQGATFHLTLPAQKK</sequence>
<keyword evidence="4" id="KW-0808">Transferase</keyword>
<dbReference type="SUPFAM" id="SSF55874">
    <property type="entry name" value="ATPase domain of HSP90 chaperone/DNA topoisomerase II/histidine kinase"/>
    <property type="match status" value="1"/>
</dbReference>
<dbReference type="InterPro" id="IPR011623">
    <property type="entry name" value="7TMR_DISM_rcpt_extracell_dom1"/>
</dbReference>
<reference evidence="12" key="1">
    <citation type="journal article" date="2015" name="PeerJ">
        <title>First genomic representation of candidate bacterial phylum KSB3 points to enhanced environmental sensing as a trigger of wastewater bulking.</title>
        <authorList>
            <person name="Sekiguchi Y."/>
            <person name="Ohashi A."/>
            <person name="Parks D.H."/>
            <person name="Yamauchi T."/>
            <person name="Tyson G.W."/>
            <person name="Hugenholtz P."/>
        </authorList>
    </citation>
    <scope>NUCLEOTIDE SEQUENCE [LARGE SCALE GENOMIC DNA]</scope>
</reference>
<dbReference type="InterPro" id="IPR000014">
    <property type="entry name" value="PAS"/>
</dbReference>
<dbReference type="CDD" id="cd00082">
    <property type="entry name" value="HisKA"/>
    <property type="match status" value="1"/>
</dbReference>
<dbReference type="HOGENOM" id="CLU_353653_0_0_0"/>
<dbReference type="InterPro" id="IPR050736">
    <property type="entry name" value="Sensor_HK_Regulatory"/>
</dbReference>
<feature type="coiled-coil region" evidence="7">
    <location>
        <begin position="590"/>
        <end position="617"/>
    </location>
</feature>
<evidence type="ECO:0000256" key="7">
    <source>
        <dbReference type="SAM" id="Coils"/>
    </source>
</evidence>
<keyword evidence="8" id="KW-1133">Transmembrane helix</keyword>
<evidence type="ECO:0000256" key="2">
    <source>
        <dbReference type="ARBA" id="ARBA00012438"/>
    </source>
</evidence>
<dbReference type="SUPFAM" id="SSF47384">
    <property type="entry name" value="Homodimeric domain of signal transducing histidine kinase"/>
    <property type="match status" value="1"/>
</dbReference>
<dbReference type="InterPro" id="IPR000700">
    <property type="entry name" value="PAS-assoc_C"/>
</dbReference>
<dbReference type="SMART" id="SM00387">
    <property type="entry name" value="HATPase_c"/>
    <property type="match status" value="1"/>
</dbReference>
<dbReference type="Pfam" id="PF07696">
    <property type="entry name" value="7TMR-DISMED2"/>
    <property type="match status" value="1"/>
</dbReference>
<dbReference type="Gene3D" id="2.60.40.2380">
    <property type="match status" value="1"/>
</dbReference>
<evidence type="ECO:0000256" key="6">
    <source>
        <dbReference type="ARBA" id="ARBA00023012"/>
    </source>
</evidence>
<feature type="domain" description="Histidine kinase" evidence="9">
    <location>
        <begin position="624"/>
        <end position="842"/>
    </location>
</feature>
<keyword evidence="8" id="KW-0472">Membrane</keyword>
<dbReference type="InterPro" id="IPR003661">
    <property type="entry name" value="HisK_dim/P_dom"/>
</dbReference>
<evidence type="ECO:0000256" key="3">
    <source>
        <dbReference type="ARBA" id="ARBA00022553"/>
    </source>
</evidence>
<dbReference type="SUPFAM" id="SSF55785">
    <property type="entry name" value="PYP-like sensor domain (PAS domain)"/>
    <property type="match status" value="1"/>
</dbReference>
<dbReference type="PANTHER" id="PTHR43711:SF31">
    <property type="entry name" value="HISTIDINE KINASE"/>
    <property type="match status" value="1"/>
</dbReference>
<dbReference type="Pfam" id="PF00512">
    <property type="entry name" value="HisKA"/>
    <property type="match status" value="1"/>
</dbReference>
<feature type="domain" description="PAS" evidence="10">
    <location>
        <begin position="474"/>
        <end position="543"/>
    </location>
</feature>
<dbReference type="InterPro" id="IPR035965">
    <property type="entry name" value="PAS-like_dom_sf"/>
</dbReference>
<keyword evidence="13" id="KW-1185">Reference proteome</keyword>
<dbReference type="SMART" id="SM00388">
    <property type="entry name" value="HisKA"/>
    <property type="match status" value="1"/>
</dbReference>
<dbReference type="SMART" id="SM00086">
    <property type="entry name" value="PAC"/>
    <property type="match status" value="1"/>
</dbReference>
<feature type="transmembrane region" description="Helical" evidence="8">
    <location>
        <begin position="273"/>
        <end position="295"/>
    </location>
</feature>
<keyword evidence="8" id="KW-0812">Transmembrane</keyword>
<dbReference type="InterPro" id="IPR011622">
    <property type="entry name" value="7TMR_DISM_rcpt_extracell_dom2"/>
</dbReference>
<dbReference type="FunFam" id="3.30.565.10:FF:000006">
    <property type="entry name" value="Sensor histidine kinase WalK"/>
    <property type="match status" value="1"/>
</dbReference>
<dbReference type="InterPro" id="IPR004358">
    <property type="entry name" value="Sig_transdc_His_kin-like_C"/>
</dbReference>
<dbReference type="PROSITE" id="PS50113">
    <property type="entry name" value="PAC"/>
    <property type="match status" value="1"/>
</dbReference>
<keyword evidence="6" id="KW-0902">Two-component regulatory system</keyword>
<feature type="transmembrane region" description="Helical" evidence="8">
    <location>
        <begin position="17"/>
        <end position="34"/>
    </location>
</feature>
<keyword evidence="3" id="KW-0597">Phosphoprotein</keyword>
<evidence type="ECO:0000259" key="10">
    <source>
        <dbReference type="PROSITE" id="PS50112"/>
    </source>
</evidence>
<keyword evidence="7" id="KW-0175">Coiled coil</keyword>
<dbReference type="Gene3D" id="3.30.565.10">
    <property type="entry name" value="Histidine kinase-like ATPase, C-terminal domain"/>
    <property type="match status" value="1"/>
</dbReference>
<dbReference type="EMBL" id="DF820455">
    <property type="protein sequence ID" value="GAK50125.1"/>
    <property type="molecule type" value="Genomic_DNA"/>
</dbReference>
<dbReference type="CDD" id="cd00130">
    <property type="entry name" value="PAS"/>
    <property type="match status" value="1"/>
</dbReference>
<dbReference type="AlphaFoldDB" id="A0A0S6VRU8"/>
<feature type="transmembrane region" description="Helical" evidence="8">
    <location>
        <begin position="307"/>
        <end position="324"/>
    </location>
</feature>
<comment type="catalytic activity">
    <reaction evidence="1">
        <text>ATP + protein L-histidine = ADP + protein N-phospho-L-histidine.</text>
        <dbReference type="EC" id="2.7.13.3"/>
    </reaction>
</comment>
<evidence type="ECO:0000259" key="11">
    <source>
        <dbReference type="PROSITE" id="PS50113"/>
    </source>
</evidence>
<dbReference type="Pfam" id="PF13426">
    <property type="entry name" value="PAS_9"/>
    <property type="match status" value="1"/>
</dbReference>
<evidence type="ECO:0000259" key="9">
    <source>
        <dbReference type="PROSITE" id="PS50109"/>
    </source>
</evidence>
<dbReference type="PROSITE" id="PS50109">
    <property type="entry name" value="HIS_KIN"/>
    <property type="match status" value="1"/>
</dbReference>
<evidence type="ECO:0000256" key="8">
    <source>
        <dbReference type="SAM" id="Phobius"/>
    </source>
</evidence>
<dbReference type="InterPro" id="IPR005467">
    <property type="entry name" value="His_kinase_dom"/>
</dbReference>
<evidence type="ECO:0000256" key="1">
    <source>
        <dbReference type="ARBA" id="ARBA00000085"/>
    </source>
</evidence>
<dbReference type="InterPro" id="IPR003594">
    <property type="entry name" value="HATPase_dom"/>
</dbReference>
<feature type="domain" description="PAC" evidence="11">
    <location>
        <begin position="547"/>
        <end position="599"/>
    </location>
</feature>
<gene>
    <name evidence="12" type="ORF">U14_01351</name>
</gene>
<evidence type="ECO:0000256" key="4">
    <source>
        <dbReference type="ARBA" id="ARBA00022679"/>
    </source>
</evidence>
<dbReference type="EC" id="2.7.13.3" evidence="2"/>
<dbReference type="GO" id="GO:0000155">
    <property type="term" value="F:phosphorelay sensor kinase activity"/>
    <property type="evidence" value="ECO:0007669"/>
    <property type="project" value="InterPro"/>
</dbReference>
<dbReference type="Proteomes" id="UP000030700">
    <property type="component" value="Unassembled WGS sequence"/>
</dbReference>
<dbReference type="Gene3D" id="3.30.450.20">
    <property type="entry name" value="PAS domain"/>
    <property type="match status" value="1"/>
</dbReference>
<dbReference type="InterPro" id="IPR036097">
    <property type="entry name" value="HisK_dim/P_sf"/>
</dbReference>
<evidence type="ECO:0000256" key="5">
    <source>
        <dbReference type="ARBA" id="ARBA00022777"/>
    </source>
</evidence>
<proteinExistence type="predicted"/>
<dbReference type="Pfam" id="PF07695">
    <property type="entry name" value="7TMR-DISM_7TM"/>
    <property type="match status" value="1"/>
</dbReference>
<dbReference type="Pfam" id="PF02518">
    <property type="entry name" value="HATPase_c"/>
    <property type="match status" value="1"/>
</dbReference>
<dbReference type="PROSITE" id="PS50112">
    <property type="entry name" value="PAS"/>
    <property type="match status" value="1"/>
</dbReference>
<feature type="transmembrane region" description="Helical" evidence="8">
    <location>
        <begin position="330"/>
        <end position="350"/>
    </location>
</feature>
<dbReference type="Gene3D" id="1.10.287.130">
    <property type="match status" value="1"/>
</dbReference>
<dbReference type="STRING" id="1499966.U14_01351"/>
<dbReference type="PRINTS" id="PR00344">
    <property type="entry name" value="BCTRLSENSOR"/>
</dbReference>
<accession>A0A0S6VRU8</accession>
<evidence type="ECO:0000313" key="12">
    <source>
        <dbReference type="EMBL" id="GAK50125.1"/>
    </source>
</evidence>
<organism evidence="12">
    <name type="scientific">Candidatus Moduliflexus flocculans</name>
    <dbReference type="NCBI Taxonomy" id="1499966"/>
    <lineage>
        <taxon>Bacteria</taxon>
        <taxon>Candidatus Moduliflexota</taxon>
        <taxon>Candidatus Moduliflexia</taxon>
        <taxon>Candidatus Moduliflexales</taxon>
        <taxon>Candidatus Moduliflexaceae</taxon>
    </lineage>
</organism>
<keyword evidence="5 12" id="KW-0418">Kinase</keyword>
<feature type="transmembrane region" description="Helical" evidence="8">
    <location>
        <begin position="240"/>
        <end position="261"/>
    </location>
</feature>
<feature type="transmembrane region" description="Helical" evidence="8">
    <location>
        <begin position="211"/>
        <end position="231"/>
    </location>
</feature>
<dbReference type="InterPro" id="IPR001610">
    <property type="entry name" value="PAC"/>
</dbReference>
<dbReference type="NCBIfam" id="TIGR00229">
    <property type="entry name" value="sensory_box"/>
    <property type="match status" value="1"/>
</dbReference>